<keyword evidence="3" id="KW-1185">Reference proteome</keyword>
<comment type="caution">
    <text evidence="2">The sequence shown here is derived from an EMBL/GenBank/DDBJ whole genome shotgun (WGS) entry which is preliminary data.</text>
</comment>
<dbReference type="EMBL" id="JAESDN010000001">
    <property type="protein sequence ID" value="KAG7058402.1"/>
    <property type="molecule type" value="Genomic_DNA"/>
</dbReference>
<protein>
    <submittedName>
        <fullName evidence="2">Uncharacterized protein</fullName>
    </submittedName>
</protein>
<dbReference type="AlphaFoldDB" id="A0A9P7RHX1"/>
<accession>A0A9P7RHX1</accession>
<feature type="compositionally biased region" description="Basic and acidic residues" evidence="1">
    <location>
        <begin position="70"/>
        <end position="82"/>
    </location>
</feature>
<evidence type="ECO:0000313" key="3">
    <source>
        <dbReference type="Proteomes" id="UP000699042"/>
    </source>
</evidence>
<proteinExistence type="predicted"/>
<feature type="region of interest" description="Disordered" evidence="1">
    <location>
        <begin position="60"/>
        <end position="82"/>
    </location>
</feature>
<evidence type="ECO:0000313" key="2">
    <source>
        <dbReference type="EMBL" id="KAG7058402.1"/>
    </source>
</evidence>
<evidence type="ECO:0000256" key="1">
    <source>
        <dbReference type="SAM" id="MobiDB-lite"/>
    </source>
</evidence>
<name>A0A9P7RHX1_9PEZI</name>
<gene>
    <name evidence="2" type="ORF">JMJ77_005779</name>
</gene>
<organism evidence="2 3">
    <name type="scientific">Colletotrichum scovillei</name>
    <dbReference type="NCBI Taxonomy" id="1209932"/>
    <lineage>
        <taxon>Eukaryota</taxon>
        <taxon>Fungi</taxon>
        <taxon>Dikarya</taxon>
        <taxon>Ascomycota</taxon>
        <taxon>Pezizomycotina</taxon>
        <taxon>Sordariomycetes</taxon>
        <taxon>Hypocreomycetidae</taxon>
        <taxon>Glomerellales</taxon>
        <taxon>Glomerellaceae</taxon>
        <taxon>Colletotrichum</taxon>
        <taxon>Colletotrichum acutatum species complex</taxon>
    </lineage>
</organism>
<dbReference type="Proteomes" id="UP000699042">
    <property type="component" value="Unassembled WGS sequence"/>
</dbReference>
<reference evidence="2" key="1">
    <citation type="submission" date="2021-05" db="EMBL/GenBank/DDBJ databases">
        <title>Comparative genomics of three Colletotrichum scovillei strains and genetic complementation revealed genes involved fungal growth and virulence on chili pepper.</title>
        <authorList>
            <person name="Hsieh D.-K."/>
            <person name="Chuang S.-C."/>
            <person name="Chen C.-Y."/>
            <person name="Chao Y.-T."/>
            <person name="Lu M.-Y.J."/>
            <person name="Lee M.-H."/>
            <person name="Shih M.-C."/>
        </authorList>
    </citation>
    <scope>NUCLEOTIDE SEQUENCE</scope>
    <source>
        <strain evidence="2">Coll-153</strain>
    </source>
</reference>
<sequence>MLALYTTLPDLIPGNGTNCYQNFLSWTIGIGDGMLRYRLSGHPAALPALCPPGLHTLSRLPNAATDAPEGLERMRRSELPRG</sequence>